<keyword evidence="3" id="KW-0285">Flavoprotein</keyword>
<evidence type="ECO:0000256" key="1">
    <source>
        <dbReference type="ARBA" id="ARBA00001974"/>
    </source>
</evidence>
<dbReference type="InterPro" id="IPR000172">
    <property type="entry name" value="GMC_OxRdtase_N"/>
</dbReference>
<protein>
    <submittedName>
        <fullName evidence="7">Choline dehydrogenase</fullName>
        <ecNumber evidence="7">1.1.99.1</ecNumber>
    </submittedName>
</protein>
<dbReference type="PANTHER" id="PTHR11552">
    <property type="entry name" value="GLUCOSE-METHANOL-CHOLINE GMC OXIDOREDUCTASE"/>
    <property type="match status" value="1"/>
</dbReference>
<feature type="domain" description="Glucose-methanol-choline oxidoreductase N-terminal" evidence="6">
    <location>
        <begin position="250"/>
        <end position="264"/>
    </location>
</feature>
<dbReference type="AlphaFoldDB" id="A0A7W7F9E5"/>
<keyword evidence="8" id="KW-1185">Reference proteome</keyword>
<dbReference type="Pfam" id="PF05199">
    <property type="entry name" value="GMC_oxred_C"/>
    <property type="match status" value="1"/>
</dbReference>
<dbReference type="EMBL" id="JACHNZ010000023">
    <property type="protein sequence ID" value="MBB4632573.1"/>
    <property type="molecule type" value="Genomic_DNA"/>
</dbReference>
<keyword evidence="7" id="KW-0560">Oxidoreductase</keyword>
<dbReference type="EC" id="1.1.99.1" evidence="7"/>
<evidence type="ECO:0000256" key="2">
    <source>
        <dbReference type="ARBA" id="ARBA00010790"/>
    </source>
</evidence>
<dbReference type="GO" id="GO:0008812">
    <property type="term" value="F:choline dehydrogenase activity"/>
    <property type="evidence" value="ECO:0007669"/>
    <property type="project" value="UniProtKB-EC"/>
</dbReference>
<dbReference type="GO" id="GO:0050660">
    <property type="term" value="F:flavin adenine dinucleotide binding"/>
    <property type="evidence" value="ECO:0007669"/>
    <property type="project" value="InterPro"/>
</dbReference>
<accession>A0A7W7F9E5</accession>
<proteinExistence type="inferred from homology"/>
<evidence type="ECO:0000256" key="3">
    <source>
        <dbReference type="ARBA" id="ARBA00022630"/>
    </source>
</evidence>
<dbReference type="Gene3D" id="3.50.50.60">
    <property type="entry name" value="FAD/NAD(P)-binding domain"/>
    <property type="match status" value="1"/>
</dbReference>
<organism evidence="7 8">
    <name type="scientific">Sphingosinicella soli</name>
    <dbReference type="NCBI Taxonomy" id="333708"/>
    <lineage>
        <taxon>Bacteria</taxon>
        <taxon>Pseudomonadati</taxon>
        <taxon>Pseudomonadota</taxon>
        <taxon>Alphaproteobacteria</taxon>
        <taxon>Sphingomonadales</taxon>
        <taxon>Sphingosinicellaceae</taxon>
        <taxon>Sphingosinicella</taxon>
    </lineage>
</organism>
<dbReference type="InterPro" id="IPR036188">
    <property type="entry name" value="FAD/NAD-bd_sf"/>
</dbReference>
<dbReference type="PROSITE" id="PS00624">
    <property type="entry name" value="GMC_OXRED_2"/>
    <property type="match status" value="1"/>
</dbReference>
<dbReference type="SUPFAM" id="SSF51905">
    <property type="entry name" value="FAD/NAD(P)-binding domain"/>
    <property type="match status" value="1"/>
</dbReference>
<reference evidence="7 8" key="1">
    <citation type="submission" date="2020-08" db="EMBL/GenBank/DDBJ databases">
        <title>Genomic Encyclopedia of Type Strains, Phase IV (KMG-IV): sequencing the most valuable type-strain genomes for metagenomic binning, comparative biology and taxonomic classification.</title>
        <authorList>
            <person name="Goeker M."/>
        </authorList>
    </citation>
    <scope>NUCLEOTIDE SEQUENCE [LARGE SCALE GENOMIC DNA]</scope>
    <source>
        <strain evidence="7 8">DSM 17328</strain>
    </source>
</reference>
<comment type="cofactor">
    <cofactor evidence="1 5">
        <name>FAD</name>
        <dbReference type="ChEBI" id="CHEBI:57692"/>
    </cofactor>
</comment>
<dbReference type="Pfam" id="PF00732">
    <property type="entry name" value="GMC_oxred_N"/>
    <property type="match status" value="1"/>
</dbReference>
<feature type="binding site" evidence="5">
    <location>
        <position position="81"/>
    </location>
    <ligand>
        <name>FAD</name>
        <dbReference type="ChEBI" id="CHEBI:57692"/>
    </ligand>
</feature>
<sequence>MQAFDVIVVGGGTAGCVLAARLSEDPVRRVLLLEAGGDDRLPEIENPTAWPATLESASDWNYATIPQRVTGRSYPCHRGKVLGGSSSINLMTHIRGHAHDFDRWAELGAEGWDYESVLPFFKRSEHVPDGDPHYRGTGGPLTPRPVENPHPLALAYIDAARLAGHAVVKDLNAASLMGASRQDVLIAGGRRQSTATAYLRPAMGRPNLVVETGAFVRHLTFDGARCTGLGYQMSGTALHAEAAEVILCAGAIDSPRLLLLSGIGAAAELNALGIPVVADLPGVGRNLQDHVLLAGIRYHASKPLPPPSGNLAESTLFMKTDPGQSRPELQIVHVQVDYHTPWQRPVANSFTFGIGHMRPRSRGSISLRDSDPRTAPLIDFDYLSHPDEVAQLISGVEAVHRMTRTDAFEEWGGYSGTDALLSLDRHDLEQTIRDGLSTYFHPAGSCRMGTDALAVVNPQLQVHGIAGLRVADASIMPEIVSSNTAAATIMIAEKAASLFD</sequence>
<evidence type="ECO:0000313" key="7">
    <source>
        <dbReference type="EMBL" id="MBB4632573.1"/>
    </source>
</evidence>
<feature type="binding site" evidence="5">
    <location>
        <position position="439"/>
    </location>
    <ligand>
        <name>substrate</name>
    </ligand>
</feature>
<dbReference type="Proteomes" id="UP000566324">
    <property type="component" value="Unassembled WGS sequence"/>
</dbReference>
<gene>
    <name evidence="7" type="ORF">GGQ98_002199</name>
</gene>
<evidence type="ECO:0000259" key="6">
    <source>
        <dbReference type="PROSITE" id="PS00624"/>
    </source>
</evidence>
<dbReference type="InterPro" id="IPR007867">
    <property type="entry name" value="GMC_OxRtase_C"/>
</dbReference>
<dbReference type="InterPro" id="IPR012132">
    <property type="entry name" value="GMC_OxRdtase"/>
</dbReference>
<name>A0A7W7F9E5_9SPHN</name>
<feature type="binding site" evidence="5">
    <location>
        <position position="216"/>
    </location>
    <ligand>
        <name>FAD</name>
        <dbReference type="ChEBI" id="CHEBI:57692"/>
    </ligand>
</feature>
<evidence type="ECO:0000256" key="4">
    <source>
        <dbReference type="ARBA" id="ARBA00022827"/>
    </source>
</evidence>
<comment type="similarity">
    <text evidence="2">Belongs to the GMC oxidoreductase family.</text>
</comment>
<dbReference type="Gene3D" id="3.30.560.10">
    <property type="entry name" value="Glucose Oxidase, domain 3"/>
    <property type="match status" value="1"/>
</dbReference>
<dbReference type="PIRSF" id="PIRSF000137">
    <property type="entry name" value="Alcohol_oxidase"/>
    <property type="match status" value="1"/>
</dbReference>
<dbReference type="RefSeq" id="WP_184069378.1">
    <property type="nucleotide sequence ID" value="NZ_JACHNZ010000023.1"/>
</dbReference>
<keyword evidence="4 5" id="KW-0274">FAD</keyword>
<evidence type="ECO:0000313" key="8">
    <source>
        <dbReference type="Proteomes" id="UP000566324"/>
    </source>
</evidence>
<comment type="caution">
    <text evidence="7">The sequence shown here is derived from an EMBL/GenBank/DDBJ whole genome shotgun (WGS) entry which is preliminary data.</text>
</comment>
<dbReference type="PANTHER" id="PTHR11552:SF147">
    <property type="entry name" value="CHOLINE DEHYDROGENASE, MITOCHONDRIAL"/>
    <property type="match status" value="1"/>
</dbReference>
<evidence type="ECO:0000256" key="5">
    <source>
        <dbReference type="PIRSR" id="PIRSR000137-2"/>
    </source>
</evidence>
<dbReference type="SUPFAM" id="SSF54373">
    <property type="entry name" value="FAD-linked reductases, C-terminal domain"/>
    <property type="match status" value="1"/>
</dbReference>